<evidence type="ECO:0000313" key="2">
    <source>
        <dbReference type="Proteomes" id="UP000828048"/>
    </source>
</evidence>
<accession>A0ACB7WZ73</accession>
<sequence length="231" mass="26861">MSSSSTGATTASTNQEGYKFLCECNVRAPLRTALTKENVGRRFLGCGNYQGEGGKKCNFFDWFDPETCKRGKEFGNWIVKKNQDLQNIIKNLHEACKEQRREMEHGLLVKMEEWKKKEEWYVMKINLMNQRMKDIEDHYTLKREEWKNKDAWNALEMEEVEATNGGLKLKLEEMEARNDGLVKRNNVMKEEIEYTNLKVKLLFAMVVALVGIGIVYFGGEGIWKNKMKALP</sequence>
<dbReference type="Proteomes" id="UP000828048">
    <property type="component" value="Chromosome 2"/>
</dbReference>
<name>A0ACB7WZ73_9ERIC</name>
<reference evidence="1 2" key="1">
    <citation type="journal article" date="2021" name="Hortic Res">
        <title>High-quality reference genome and annotation aids understanding of berry development for evergreen blueberry (Vaccinium darrowii).</title>
        <authorList>
            <person name="Yu J."/>
            <person name="Hulse-Kemp A.M."/>
            <person name="Babiker E."/>
            <person name="Staton M."/>
        </authorList>
    </citation>
    <scope>NUCLEOTIDE SEQUENCE [LARGE SCALE GENOMIC DNA]</scope>
    <source>
        <strain evidence="2">cv. NJ 8807/NJ 8810</strain>
        <tissue evidence="1">Young leaf</tissue>
    </source>
</reference>
<organism evidence="1 2">
    <name type="scientific">Vaccinium darrowii</name>
    <dbReference type="NCBI Taxonomy" id="229202"/>
    <lineage>
        <taxon>Eukaryota</taxon>
        <taxon>Viridiplantae</taxon>
        <taxon>Streptophyta</taxon>
        <taxon>Embryophyta</taxon>
        <taxon>Tracheophyta</taxon>
        <taxon>Spermatophyta</taxon>
        <taxon>Magnoliopsida</taxon>
        <taxon>eudicotyledons</taxon>
        <taxon>Gunneridae</taxon>
        <taxon>Pentapetalae</taxon>
        <taxon>asterids</taxon>
        <taxon>Ericales</taxon>
        <taxon>Ericaceae</taxon>
        <taxon>Vaccinioideae</taxon>
        <taxon>Vaccinieae</taxon>
        <taxon>Vaccinium</taxon>
    </lineage>
</organism>
<comment type="caution">
    <text evidence="1">The sequence shown here is derived from an EMBL/GenBank/DDBJ whole genome shotgun (WGS) entry which is preliminary data.</text>
</comment>
<evidence type="ECO:0000313" key="1">
    <source>
        <dbReference type="EMBL" id="KAH7833732.1"/>
    </source>
</evidence>
<protein>
    <submittedName>
        <fullName evidence="1">Uncharacterized protein</fullName>
    </submittedName>
</protein>
<proteinExistence type="predicted"/>
<gene>
    <name evidence="1" type="ORF">Vadar_009201</name>
</gene>
<dbReference type="EMBL" id="CM037152">
    <property type="protein sequence ID" value="KAH7833732.1"/>
    <property type="molecule type" value="Genomic_DNA"/>
</dbReference>
<keyword evidence="2" id="KW-1185">Reference proteome</keyword>